<reference evidence="4 5" key="1">
    <citation type="submission" date="2017-12" db="EMBL/GenBank/DDBJ databases">
        <title>Phylogenetic diversity of female urinary microbiome.</title>
        <authorList>
            <person name="Thomas-White K."/>
            <person name="Wolfe A.J."/>
        </authorList>
    </citation>
    <scope>NUCLEOTIDE SEQUENCE [LARGE SCALE GENOMIC DNA]</scope>
    <source>
        <strain evidence="4 5">UMB0319</strain>
    </source>
</reference>
<evidence type="ECO:0000256" key="1">
    <source>
        <dbReference type="ARBA" id="ARBA00022679"/>
    </source>
</evidence>
<dbReference type="FunFam" id="1.25.40.340:FF:000002">
    <property type="entry name" value="Dihydroxyacetone kinase, L subunit"/>
    <property type="match status" value="1"/>
</dbReference>
<feature type="domain" description="DhaL" evidence="3">
    <location>
        <begin position="6"/>
        <end position="210"/>
    </location>
</feature>
<dbReference type="InterPro" id="IPR012737">
    <property type="entry name" value="DhaK_L_YcgS"/>
</dbReference>
<dbReference type="InterPro" id="IPR050861">
    <property type="entry name" value="Dihydroxyacetone_Kinase"/>
</dbReference>
<evidence type="ECO:0000313" key="4">
    <source>
        <dbReference type="EMBL" id="PKY99040.1"/>
    </source>
</evidence>
<dbReference type="SUPFAM" id="SSF101473">
    <property type="entry name" value="DhaL-like"/>
    <property type="match status" value="1"/>
</dbReference>
<dbReference type="AlphaFoldDB" id="A0A2I1KTU0"/>
<accession>A0A2I1KTU0</accession>
<evidence type="ECO:0000259" key="3">
    <source>
        <dbReference type="PROSITE" id="PS51480"/>
    </source>
</evidence>
<gene>
    <name evidence="4" type="primary">dhaL</name>
    <name evidence="4" type="ORF">CYJ26_04880</name>
</gene>
<dbReference type="GeneID" id="81708268"/>
<dbReference type="EMBL" id="PKHA01000003">
    <property type="protein sequence ID" value="PKY99040.1"/>
    <property type="molecule type" value="Genomic_DNA"/>
</dbReference>
<keyword evidence="1" id="KW-0808">Transferase</keyword>
<dbReference type="PANTHER" id="PTHR28629:SF4">
    <property type="entry name" value="TRIOKINASE_FMN CYCLASE"/>
    <property type="match status" value="1"/>
</dbReference>
<dbReference type="RefSeq" id="WP_101638053.1">
    <property type="nucleotide sequence ID" value="NZ_CP136961.1"/>
</dbReference>
<dbReference type="InterPro" id="IPR036117">
    <property type="entry name" value="DhaL_dom_sf"/>
</dbReference>
<dbReference type="Gene3D" id="1.25.40.340">
    <property type="match status" value="1"/>
</dbReference>
<evidence type="ECO:0000313" key="5">
    <source>
        <dbReference type="Proteomes" id="UP000234778"/>
    </source>
</evidence>
<name>A0A2I1KTU0_9ACTO</name>
<dbReference type="InterPro" id="IPR004007">
    <property type="entry name" value="DhaL_dom"/>
</dbReference>
<dbReference type="GO" id="GO:0004371">
    <property type="term" value="F:glycerone kinase activity"/>
    <property type="evidence" value="ECO:0007669"/>
    <property type="project" value="InterPro"/>
</dbReference>
<dbReference type="Pfam" id="PF02734">
    <property type="entry name" value="Dak2"/>
    <property type="match status" value="1"/>
</dbReference>
<evidence type="ECO:0000256" key="2">
    <source>
        <dbReference type="ARBA" id="ARBA00022777"/>
    </source>
</evidence>
<organism evidence="4 5">
    <name type="scientific">Actinomyces urogenitalis</name>
    <dbReference type="NCBI Taxonomy" id="103621"/>
    <lineage>
        <taxon>Bacteria</taxon>
        <taxon>Bacillati</taxon>
        <taxon>Actinomycetota</taxon>
        <taxon>Actinomycetes</taxon>
        <taxon>Actinomycetales</taxon>
        <taxon>Actinomycetaceae</taxon>
        <taxon>Actinomyces</taxon>
    </lineage>
</organism>
<dbReference type="Proteomes" id="UP000234778">
    <property type="component" value="Unassembled WGS sequence"/>
</dbReference>
<dbReference type="SMART" id="SM01120">
    <property type="entry name" value="Dak2"/>
    <property type="match status" value="1"/>
</dbReference>
<proteinExistence type="predicted"/>
<dbReference type="NCBIfam" id="TIGR02365">
    <property type="entry name" value="dha_L_ycgS"/>
    <property type="match status" value="1"/>
</dbReference>
<dbReference type="PROSITE" id="PS51480">
    <property type="entry name" value="DHAL"/>
    <property type="match status" value="1"/>
</dbReference>
<protein>
    <submittedName>
        <fullName evidence="4">Dihydroxyacetone kinase subunit L</fullName>
    </submittedName>
</protein>
<dbReference type="GO" id="GO:0019563">
    <property type="term" value="P:glycerol catabolic process"/>
    <property type="evidence" value="ECO:0007669"/>
    <property type="project" value="TreeGrafter"/>
</dbReference>
<dbReference type="GO" id="GO:0005829">
    <property type="term" value="C:cytosol"/>
    <property type="evidence" value="ECO:0007669"/>
    <property type="project" value="TreeGrafter"/>
</dbReference>
<keyword evidence="2 4" id="KW-0418">Kinase</keyword>
<sequence length="220" mass="22486">MSLDAEWAIQWVRRSAVVVQEHRDALTALDTAIGDGDHGANLERGYNAAVARLDEIAAAGQAPTTAGEVLQLVATSLITTVGGAAGPLLGTAMLRASHTVDGAQVDGAQVAQMLQEAADAVRLRGRAEAGDKTMLDAWQPAAAAARQAADRGEGPVEVLQAAATAAHEGAQETLPLKARKGRASFLGERSRGHLDPGACSTALLIQAAADTALAAVDQES</sequence>
<dbReference type="PANTHER" id="PTHR28629">
    <property type="entry name" value="TRIOKINASE/FMN CYCLASE"/>
    <property type="match status" value="1"/>
</dbReference>
<comment type="caution">
    <text evidence="4">The sequence shown here is derived from an EMBL/GenBank/DDBJ whole genome shotgun (WGS) entry which is preliminary data.</text>
</comment>